<accession>A0A1H9UYJ6</accession>
<keyword evidence="3" id="KW-1185">Reference proteome</keyword>
<reference evidence="2 3" key="1">
    <citation type="submission" date="2016-10" db="EMBL/GenBank/DDBJ databases">
        <authorList>
            <person name="de Groot N.N."/>
        </authorList>
    </citation>
    <scope>NUCLEOTIDE SEQUENCE [LARGE SCALE GENOMIC DNA]</scope>
    <source>
        <strain evidence="2 3">DSM 18610</strain>
    </source>
</reference>
<proteinExistence type="predicted"/>
<name>A0A1H9UYJ6_9SPHI</name>
<sequence length="116" mass="13674">MRISSPLLHLIIWLLLVALSIIVKLFDIKIYYVASLLPLILITYVVKKEKFEFFKRSKFLTMLIFGISFFMFFFSVENLLGFINEPYRRVVLITLLFAYSFLIKTILGKHCKPNSN</sequence>
<feature type="transmembrane region" description="Helical" evidence="1">
    <location>
        <begin position="59"/>
        <end position="83"/>
    </location>
</feature>
<keyword evidence="1" id="KW-0812">Transmembrane</keyword>
<evidence type="ECO:0000313" key="2">
    <source>
        <dbReference type="EMBL" id="SES14429.1"/>
    </source>
</evidence>
<evidence type="ECO:0000313" key="3">
    <source>
        <dbReference type="Proteomes" id="UP000199572"/>
    </source>
</evidence>
<keyword evidence="1" id="KW-0472">Membrane</keyword>
<protein>
    <submittedName>
        <fullName evidence="2">Uncharacterized protein</fullName>
    </submittedName>
</protein>
<gene>
    <name evidence="2" type="ORF">SAMN04488023_13526</name>
</gene>
<organism evidence="2 3">
    <name type="scientific">Pedobacter rhizosphaerae</name>
    <dbReference type="NCBI Taxonomy" id="390241"/>
    <lineage>
        <taxon>Bacteria</taxon>
        <taxon>Pseudomonadati</taxon>
        <taxon>Bacteroidota</taxon>
        <taxon>Sphingobacteriia</taxon>
        <taxon>Sphingobacteriales</taxon>
        <taxon>Sphingobacteriaceae</taxon>
        <taxon>Pedobacter</taxon>
    </lineage>
</organism>
<dbReference type="AlphaFoldDB" id="A0A1H9UYJ6"/>
<feature type="transmembrane region" description="Helical" evidence="1">
    <location>
        <begin position="89"/>
        <end position="107"/>
    </location>
</feature>
<dbReference type="STRING" id="390241.SAMN04488023_13526"/>
<dbReference type="Proteomes" id="UP000199572">
    <property type="component" value="Unassembled WGS sequence"/>
</dbReference>
<feature type="transmembrane region" description="Helical" evidence="1">
    <location>
        <begin position="30"/>
        <end position="47"/>
    </location>
</feature>
<dbReference type="EMBL" id="FOGG01000035">
    <property type="protein sequence ID" value="SES14429.1"/>
    <property type="molecule type" value="Genomic_DNA"/>
</dbReference>
<keyword evidence="1" id="KW-1133">Transmembrane helix</keyword>
<evidence type="ECO:0000256" key="1">
    <source>
        <dbReference type="SAM" id="Phobius"/>
    </source>
</evidence>